<dbReference type="InterPro" id="IPR002241">
    <property type="entry name" value="Glyco_hydro_27"/>
</dbReference>
<protein>
    <recommendedName>
        <fullName evidence="3 8">Alpha-galactosidase</fullName>
        <ecNumber evidence="3 8">3.2.1.22</ecNumber>
    </recommendedName>
    <alternativeName>
        <fullName evidence="8">Melibiase</fullName>
    </alternativeName>
</protein>
<dbReference type="PANTHER" id="PTHR11452">
    <property type="entry name" value="ALPHA-GALACTOSIDASE/ALPHA-N-ACETYLGALACTOSAMINIDASE"/>
    <property type="match status" value="1"/>
</dbReference>
<keyword evidence="4 9" id="KW-0732">Signal</keyword>
<dbReference type="EMBL" id="OMOD01000050">
    <property type="protein sequence ID" value="SPF35749.1"/>
    <property type="molecule type" value="Genomic_DNA"/>
</dbReference>
<evidence type="ECO:0000313" key="11">
    <source>
        <dbReference type="EMBL" id="SPF35749.1"/>
    </source>
</evidence>
<dbReference type="InterPro" id="IPR013780">
    <property type="entry name" value="Glyco_hydro_b"/>
</dbReference>
<evidence type="ECO:0000256" key="2">
    <source>
        <dbReference type="ARBA" id="ARBA00009743"/>
    </source>
</evidence>
<comment type="similarity">
    <text evidence="2 8">Belongs to the glycosyl hydrolase 27 family.</text>
</comment>
<evidence type="ECO:0000256" key="5">
    <source>
        <dbReference type="ARBA" id="ARBA00022801"/>
    </source>
</evidence>
<dbReference type="EC" id="3.2.1.22" evidence="3 8"/>
<evidence type="ECO:0000256" key="3">
    <source>
        <dbReference type="ARBA" id="ARBA00012755"/>
    </source>
</evidence>
<dbReference type="InterPro" id="IPR000111">
    <property type="entry name" value="Glyco_hydro_27/36_CS"/>
</dbReference>
<evidence type="ECO:0000256" key="4">
    <source>
        <dbReference type="ARBA" id="ARBA00022729"/>
    </source>
</evidence>
<evidence type="ECO:0000259" key="10">
    <source>
        <dbReference type="Pfam" id="PF17801"/>
    </source>
</evidence>
<dbReference type="Gene3D" id="3.20.20.70">
    <property type="entry name" value="Aldolase class I"/>
    <property type="match status" value="1"/>
</dbReference>
<dbReference type="Proteomes" id="UP000238701">
    <property type="component" value="Unassembled WGS sequence"/>
</dbReference>
<keyword evidence="5 8" id="KW-0378">Hydrolase</keyword>
<dbReference type="OrthoDB" id="9807519at2"/>
<evidence type="ECO:0000256" key="9">
    <source>
        <dbReference type="SAM" id="SignalP"/>
    </source>
</evidence>
<dbReference type="InterPro" id="IPR013785">
    <property type="entry name" value="Aldolase_TIM"/>
</dbReference>
<feature type="chain" id="PRO_5015403270" description="Alpha-galactosidase" evidence="9">
    <location>
        <begin position="24"/>
        <end position="402"/>
    </location>
</feature>
<keyword evidence="6 8" id="KW-1015">Disulfide bond</keyword>
<dbReference type="InterPro" id="IPR041233">
    <property type="entry name" value="Melibiase_C"/>
</dbReference>
<organism evidence="11 12">
    <name type="scientific">Candidatus Sulfotelmatobacter kueseliae</name>
    <dbReference type="NCBI Taxonomy" id="2042962"/>
    <lineage>
        <taxon>Bacteria</taxon>
        <taxon>Pseudomonadati</taxon>
        <taxon>Acidobacteriota</taxon>
        <taxon>Terriglobia</taxon>
        <taxon>Terriglobales</taxon>
        <taxon>Candidatus Korobacteraceae</taxon>
        <taxon>Candidatus Sulfotelmatobacter</taxon>
    </lineage>
</organism>
<dbReference type="GO" id="GO:0016052">
    <property type="term" value="P:carbohydrate catabolic process"/>
    <property type="evidence" value="ECO:0007669"/>
    <property type="project" value="UniProtKB-ARBA"/>
</dbReference>
<evidence type="ECO:0000256" key="7">
    <source>
        <dbReference type="ARBA" id="ARBA00023295"/>
    </source>
</evidence>
<comment type="catalytic activity">
    <reaction evidence="1 8">
        <text>Hydrolysis of terminal, non-reducing alpha-D-galactose residues in alpha-D-galactosides, including galactose oligosaccharides, galactomannans and galactolipids.</text>
        <dbReference type="EC" id="3.2.1.22"/>
    </reaction>
</comment>
<evidence type="ECO:0000256" key="6">
    <source>
        <dbReference type="ARBA" id="ARBA00023157"/>
    </source>
</evidence>
<dbReference type="SUPFAM" id="SSF51011">
    <property type="entry name" value="Glycosyl hydrolase domain"/>
    <property type="match status" value="1"/>
</dbReference>
<dbReference type="Pfam" id="PF16499">
    <property type="entry name" value="Melibiase_2"/>
    <property type="match status" value="1"/>
</dbReference>
<dbReference type="CDD" id="cd14792">
    <property type="entry name" value="GH27"/>
    <property type="match status" value="1"/>
</dbReference>
<dbReference type="SUPFAM" id="SSF51445">
    <property type="entry name" value="(Trans)glycosidases"/>
    <property type="match status" value="1"/>
</dbReference>
<dbReference type="GO" id="GO:0004557">
    <property type="term" value="F:alpha-galactosidase activity"/>
    <property type="evidence" value="ECO:0007669"/>
    <property type="project" value="UniProtKB-EC"/>
</dbReference>
<keyword evidence="7 8" id="KW-0326">Glycosidase</keyword>
<evidence type="ECO:0000256" key="1">
    <source>
        <dbReference type="ARBA" id="ARBA00001255"/>
    </source>
</evidence>
<sequence length="402" mass="44020">MKTPNLICAISFFVLTTVTGLIAQESVSPSANLALTPPMGWNSWNKFACNVSEDLIRGMADAVVKSGMKDAGYVYVNIDDCWQVSRDANGNIVADPQRFPHGMKALGDYIHSLGLKFGVYSDAGSKTCAGRPGGLGHEYQDALQYAAWGVDYLKYDWCNTSTQDAKSSYANMRAALDASGRPIVFSICEWATAKPWLWGQEIGGNLWRTTGDISDSFETPTKWPDGGCCLNSMLMNLDQQVGLDSYAGPGHWNDPDILEVGNGGMTDTEYRSHFSLWAILAAPLIAGNDLRDMRPEIRDILTNKEVIAVGQDALGRESERVAKKGDLGVWAKQQKDGSRAVVLFNRSKSEQEISVNWEDIGYPSTLTASVRDLWQHKDLGKFTGKFSARVASHGVVMVTVKP</sequence>
<feature type="signal peptide" evidence="9">
    <location>
        <begin position="1"/>
        <end position="23"/>
    </location>
</feature>
<dbReference type="FunFam" id="2.60.40.1180:FF:000008">
    <property type="entry name" value="Alpha-galactosidase"/>
    <property type="match status" value="1"/>
</dbReference>
<gene>
    <name evidence="11" type="primary">agaA</name>
    <name evidence="11" type="ORF">SBA1_1430008</name>
</gene>
<dbReference type="PROSITE" id="PS00512">
    <property type="entry name" value="ALPHA_GALACTOSIDASE"/>
    <property type="match status" value="1"/>
</dbReference>
<dbReference type="Pfam" id="PF17801">
    <property type="entry name" value="Melibiase_C"/>
    <property type="match status" value="1"/>
</dbReference>
<dbReference type="PRINTS" id="PR00740">
    <property type="entry name" value="GLHYDRLASE27"/>
</dbReference>
<evidence type="ECO:0000256" key="8">
    <source>
        <dbReference type="RuleBase" id="RU361168"/>
    </source>
</evidence>
<dbReference type="InterPro" id="IPR017853">
    <property type="entry name" value="GH"/>
</dbReference>
<dbReference type="PANTHER" id="PTHR11452:SF75">
    <property type="entry name" value="ALPHA-GALACTOSIDASE MEL1"/>
    <property type="match status" value="1"/>
</dbReference>
<feature type="domain" description="Alpha galactosidase C-terminal" evidence="10">
    <location>
        <begin position="325"/>
        <end position="399"/>
    </location>
</feature>
<dbReference type="AlphaFoldDB" id="A0A2U3K7W7"/>
<evidence type="ECO:0000313" key="12">
    <source>
        <dbReference type="Proteomes" id="UP000238701"/>
    </source>
</evidence>
<reference evidence="12" key="1">
    <citation type="submission" date="2018-02" db="EMBL/GenBank/DDBJ databases">
        <authorList>
            <person name="Hausmann B."/>
        </authorList>
    </citation>
    <scope>NUCLEOTIDE SEQUENCE [LARGE SCALE GENOMIC DNA]</scope>
    <source>
        <strain evidence="12">Peat soil MAG SbA1</strain>
    </source>
</reference>
<name>A0A2U3K7W7_9BACT</name>
<dbReference type="Gene3D" id="2.60.40.1180">
    <property type="entry name" value="Golgi alpha-mannosidase II"/>
    <property type="match status" value="1"/>
</dbReference>
<dbReference type="FunFam" id="3.20.20.70:FF:000202">
    <property type="entry name" value="Alpha-galactosidase"/>
    <property type="match status" value="1"/>
</dbReference>
<accession>A0A2U3K7W7</accession>
<proteinExistence type="inferred from homology"/>